<dbReference type="PANTHER" id="PTHR31900">
    <property type="entry name" value="F-BOX/RNI SUPERFAMILY PROTEIN-RELATED"/>
    <property type="match status" value="1"/>
</dbReference>
<dbReference type="SUPFAM" id="SSF81383">
    <property type="entry name" value="F-box domain"/>
    <property type="match status" value="1"/>
</dbReference>
<dbReference type="KEGG" id="crb:17876504"/>
<dbReference type="SMART" id="SM00579">
    <property type="entry name" value="FBD"/>
    <property type="match status" value="1"/>
</dbReference>
<dbReference type="PROSITE" id="PS50181">
    <property type="entry name" value="FBOX"/>
    <property type="match status" value="1"/>
</dbReference>
<dbReference type="eggNOG" id="ENOG502R66V">
    <property type="taxonomic scope" value="Eukaryota"/>
</dbReference>
<keyword evidence="3" id="KW-1185">Reference proteome</keyword>
<dbReference type="SUPFAM" id="SSF52047">
    <property type="entry name" value="RNI-like"/>
    <property type="match status" value="1"/>
</dbReference>
<dbReference type="InterPro" id="IPR032675">
    <property type="entry name" value="LRR_dom_sf"/>
</dbReference>
<dbReference type="OrthoDB" id="1436850at2759"/>
<dbReference type="Proteomes" id="UP000029121">
    <property type="component" value="Unassembled WGS sequence"/>
</dbReference>
<dbReference type="InterPro" id="IPR036047">
    <property type="entry name" value="F-box-like_dom_sf"/>
</dbReference>
<dbReference type="PANTHER" id="PTHR31900:SF29">
    <property type="entry name" value="FBD-LIKE DOMAIN FAMILY PROTEIN"/>
    <property type="match status" value="1"/>
</dbReference>
<evidence type="ECO:0000313" key="3">
    <source>
        <dbReference type="Proteomes" id="UP000029121"/>
    </source>
</evidence>
<dbReference type="AlphaFoldDB" id="R0F0C3"/>
<protein>
    <recommendedName>
        <fullName evidence="1">F-box domain-containing protein</fullName>
    </recommendedName>
</protein>
<accession>R0F0C3</accession>
<sequence length="420" mass="48490">MDRISHLPDEVLSRILSFLPTKDVMRTMLLSKRYKSLWITVPRLEFDELTHFPERVSLRCPDPDYGIFRRFVDRSLMSREGLVLQSLNLKLGRHSTYDDIEIWVRTAVKRGLMELKLEYVYYRRGFVPKSLYTCETLVVLNLEMGCLDVPDLISLRSLKTLTLKSMSYSDENALLRLLPNCPVLEDLVIQEISHSETCELVFKIVVPSLKKLSLIDAKITQLLIDAPSLKYFHIVDRSRCLSFSESINIHEVVEAKVEVILSRPEKLLHSLASVEHIRLCLSASEVVYPLGSCFHRLKHLEVCTCKSEWLDLFMHLLQNSPSLKVIKINQCHPVTNPRPQWKQPGSVPRCFSSNLEIFEWIEYEGRQEEKELSTYILKTAVCLKKASFTAKSTDSNKKLQMLQELALSPRVSSTCELVFN</sequence>
<dbReference type="InterPro" id="IPR006566">
    <property type="entry name" value="FBD"/>
</dbReference>
<name>R0F0C3_9BRAS</name>
<dbReference type="Pfam" id="PF07723">
    <property type="entry name" value="LRR_2"/>
    <property type="match status" value="1"/>
</dbReference>
<proteinExistence type="predicted"/>
<dbReference type="EMBL" id="KB870812">
    <property type="protein sequence ID" value="EOA14711.1"/>
    <property type="molecule type" value="Genomic_DNA"/>
</dbReference>
<organism evidence="2 3">
    <name type="scientific">Capsella rubella</name>
    <dbReference type="NCBI Taxonomy" id="81985"/>
    <lineage>
        <taxon>Eukaryota</taxon>
        <taxon>Viridiplantae</taxon>
        <taxon>Streptophyta</taxon>
        <taxon>Embryophyta</taxon>
        <taxon>Tracheophyta</taxon>
        <taxon>Spermatophyta</taxon>
        <taxon>Magnoliopsida</taxon>
        <taxon>eudicotyledons</taxon>
        <taxon>Gunneridae</taxon>
        <taxon>Pentapetalae</taxon>
        <taxon>rosids</taxon>
        <taxon>malvids</taxon>
        <taxon>Brassicales</taxon>
        <taxon>Brassicaceae</taxon>
        <taxon>Camelineae</taxon>
        <taxon>Capsella</taxon>
    </lineage>
</organism>
<dbReference type="Pfam" id="PF00646">
    <property type="entry name" value="F-box"/>
    <property type="match status" value="1"/>
</dbReference>
<gene>
    <name evidence="2" type="ORF">CARUB_v10027989mg</name>
</gene>
<feature type="domain" description="F-box" evidence="1">
    <location>
        <begin position="1"/>
        <end position="49"/>
    </location>
</feature>
<dbReference type="STRING" id="81985.R0F0C3"/>
<dbReference type="InterPro" id="IPR001810">
    <property type="entry name" value="F-box_dom"/>
</dbReference>
<dbReference type="Gene3D" id="3.80.10.10">
    <property type="entry name" value="Ribonuclease Inhibitor"/>
    <property type="match status" value="1"/>
</dbReference>
<dbReference type="Gene3D" id="1.20.1280.50">
    <property type="match status" value="1"/>
</dbReference>
<dbReference type="CDD" id="cd22160">
    <property type="entry name" value="F-box_AtFBL13-like"/>
    <property type="match status" value="1"/>
</dbReference>
<dbReference type="InterPro" id="IPR050232">
    <property type="entry name" value="FBL13/AtMIF1-like"/>
</dbReference>
<dbReference type="InterPro" id="IPR053781">
    <property type="entry name" value="F-box_AtFBL13-like"/>
</dbReference>
<evidence type="ECO:0000259" key="1">
    <source>
        <dbReference type="PROSITE" id="PS50181"/>
    </source>
</evidence>
<dbReference type="Pfam" id="PF08387">
    <property type="entry name" value="FBD"/>
    <property type="match status" value="1"/>
</dbReference>
<reference evidence="3" key="1">
    <citation type="journal article" date="2013" name="Nat. Genet.">
        <title>The Capsella rubella genome and the genomic consequences of rapid mating system evolution.</title>
        <authorList>
            <person name="Slotte T."/>
            <person name="Hazzouri K.M."/>
            <person name="Agren J.A."/>
            <person name="Koenig D."/>
            <person name="Maumus F."/>
            <person name="Guo Y.L."/>
            <person name="Steige K."/>
            <person name="Platts A.E."/>
            <person name="Escobar J.S."/>
            <person name="Newman L.K."/>
            <person name="Wang W."/>
            <person name="Mandakova T."/>
            <person name="Vello E."/>
            <person name="Smith L.M."/>
            <person name="Henz S.R."/>
            <person name="Steffen J."/>
            <person name="Takuno S."/>
            <person name="Brandvain Y."/>
            <person name="Coop G."/>
            <person name="Andolfatto P."/>
            <person name="Hu T.T."/>
            <person name="Blanchette M."/>
            <person name="Clark R.M."/>
            <person name="Quesneville H."/>
            <person name="Nordborg M."/>
            <person name="Gaut B.S."/>
            <person name="Lysak M.A."/>
            <person name="Jenkins J."/>
            <person name="Grimwood J."/>
            <person name="Chapman J."/>
            <person name="Prochnik S."/>
            <person name="Shu S."/>
            <person name="Rokhsar D."/>
            <person name="Schmutz J."/>
            <person name="Weigel D."/>
            <person name="Wright S.I."/>
        </authorList>
    </citation>
    <scope>NUCLEOTIDE SEQUENCE [LARGE SCALE GENOMIC DNA]</scope>
    <source>
        <strain evidence="3">cv. Monte Gargano</strain>
    </source>
</reference>
<dbReference type="InterPro" id="IPR013101">
    <property type="entry name" value="LRR_PRU1-like"/>
</dbReference>
<evidence type="ECO:0000313" key="2">
    <source>
        <dbReference type="EMBL" id="EOA14711.1"/>
    </source>
</evidence>